<evidence type="ECO:0000313" key="2">
    <source>
        <dbReference type="Proteomes" id="UP000887116"/>
    </source>
</evidence>
<comment type="caution">
    <text evidence="1">The sequence shown here is derived from an EMBL/GenBank/DDBJ whole genome shotgun (WGS) entry which is preliminary data.</text>
</comment>
<sequence length="74" mass="8776">MEEQGGKNNHREKDDESFFPEHAKKVLILQLKAVLLALKSTHRWNSTRIKTSPRWKKREMDSVLLSKPFQQETE</sequence>
<dbReference type="Proteomes" id="UP000887116">
    <property type="component" value="Unassembled WGS sequence"/>
</dbReference>
<dbReference type="AlphaFoldDB" id="A0A8X6IUH3"/>
<name>A0A8X6IUH3_TRICU</name>
<accession>A0A8X6IUH3</accession>
<gene>
    <name evidence="1" type="ORF">TNCT_615641</name>
</gene>
<protein>
    <submittedName>
        <fullName evidence="1">Uncharacterized protein</fullName>
    </submittedName>
</protein>
<keyword evidence="2" id="KW-1185">Reference proteome</keyword>
<reference evidence="1" key="1">
    <citation type="submission" date="2020-07" db="EMBL/GenBank/DDBJ databases">
        <title>Multicomponent nature underlies the extraordinary mechanical properties of spider dragline silk.</title>
        <authorList>
            <person name="Kono N."/>
            <person name="Nakamura H."/>
            <person name="Mori M."/>
            <person name="Yoshida Y."/>
            <person name="Ohtoshi R."/>
            <person name="Malay A.D."/>
            <person name="Moran D.A.P."/>
            <person name="Tomita M."/>
            <person name="Numata K."/>
            <person name="Arakawa K."/>
        </authorList>
    </citation>
    <scope>NUCLEOTIDE SEQUENCE</scope>
</reference>
<proteinExistence type="predicted"/>
<evidence type="ECO:0000313" key="1">
    <source>
        <dbReference type="EMBL" id="GFQ83325.1"/>
    </source>
</evidence>
<organism evidence="1 2">
    <name type="scientific">Trichonephila clavata</name>
    <name type="common">Joro spider</name>
    <name type="synonym">Nephila clavata</name>
    <dbReference type="NCBI Taxonomy" id="2740835"/>
    <lineage>
        <taxon>Eukaryota</taxon>
        <taxon>Metazoa</taxon>
        <taxon>Ecdysozoa</taxon>
        <taxon>Arthropoda</taxon>
        <taxon>Chelicerata</taxon>
        <taxon>Arachnida</taxon>
        <taxon>Araneae</taxon>
        <taxon>Araneomorphae</taxon>
        <taxon>Entelegynae</taxon>
        <taxon>Araneoidea</taxon>
        <taxon>Nephilidae</taxon>
        <taxon>Trichonephila</taxon>
    </lineage>
</organism>
<dbReference type="EMBL" id="BMAO01012698">
    <property type="protein sequence ID" value="GFQ83325.1"/>
    <property type="molecule type" value="Genomic_DNA"/>
</dbReference>